<dbReference type="Proteomes" id="UP000053593">
    <property type="component" value="Unassembled WGS sequence"/>
</dbReference>
<evidence type="ECO:0000313" key="1">
    <source>
        <dbReference type="EMBL" id="KIK56379.1"/>
    </source>
</evidence>
<dbReference type="AlphaFoldDB" id="A0A0D0C257"/>
<organism evidence="1 2">
    <name type="scientific">Collybiopsis luxurians FD-317 M1</name>
    <dbReference type="NCBI Taxonomy" id="944289"/>
    <lineage>
        <taxon>Eukaryota</taxon>
        <taxon>Fungi</taxon>
        <taxon>Dikarya</taxon>
        <taxon>Basidiomycota</taxon>
        <taxon>Agaricomycotina</taxon>
        <taxon>Agaricomycetes</taxon>
        <taxon>Agaricomycetidae</taxon>
        <taxon>Agaricales</taxon>
        <taxon>Marasmiineae</taxon>
        <taxon>Omphalotaceae</taxon>
        <taxon>Collybiopsis</taxon>
        <taxon>Collybiopsis luxurians</taxon>
    </lineage>
</organism>
<proteinExistence type="predicted"/>
<dbReference type="EMBL" id="KN834798">
    <property type="protein sequence ID" value="KIK56379.1"/>
    <property type="molecule type" value="Genomic_DNA"/>
</dbReference>
<feature type="non-terminal residue" evidence="1">
    <location>
        <position position="179"/>
    </location>
</feature>
<accession>A0A0D0C257</accession>
<protein>
    <submittedName>
        <fullName evidence="1">Uncharacterized protein</fullName>
    </submittedName>
</protein>
<name>A0A0D0C257_9AGAR</name>
<sequence>LSDYNQALRMPDDVDSGFWLPPARLIVSASSQDTVRRLLAGWLKICDVTLYQLESLTCTPFRLTVKQWRCLLEQCAGGESSTDPNTRTGQRNIAVQKIFTDSLAKARLSLNMESIASKSPTWRSQALEDIIPDAVVTEVLWELCELNFRLELVSLDSYLDCSKMDKVDRQKLLENCWAG</sequence>
<reference evidence="1 2" key="1">
    <citation type="submission" date="2014-04" db="EMBL/GenBank/DDBJ databases">
        <title>Evolutionary Origins and Diversification of the Mycorrhizal Mutualists.</title>
        <authorList>
            <consortium name="DOE Joint Genome Institute"/>
            <consortium name="Mycorrhizal Genomics Consortium"/>
            <person name="Kohler A."/>
            <person name="Kuo A."/>
            <person name="Nagy L.G."/>
            <person name="Floudas D."/>
            <person name="Copeland A."/>
            <person name="Barry K.W."/>
            <person name="Cichocki N."/>
            <person name="Veneault-Fourrey C."/>
            <person name="LaButti K."/>
            <person name="Lindquist E.A."/>
            <person name="Lipzen A."/>
            <person name="Lundell T."/>
            <person name="Morin E."/>
            <person name="Murat C."/>
            <person name="Riley R."/>
            <person name="Ohm R."/>
            <person name="Sun H."/>
            <person name="Tunlid A."/>
            <person name="Henrissat B."/>
            <person name="Grigoriev I.V."/>
            <person name="Hibbett D.S."/>
            <person name="Martin F."/>
        </authorList>
    </citation>
    <scope>NUCLEOTIDE SEQUENCE [LARGE SCALE GENOMIC DNA]</scope>
    <source>
        <strain evidence="1 2">FD-317 M1</strain>
    </source>
</reference>
<keyword evidence="2" id="KW-1185">Reference proteome</keyword>
<feature type="non-terminal residue" evidence="1">
    <location>
        <position position="1"/>
    </location>
</feature>
<gene>
    <name evidence="1" type="ORF">GYMLUDRAFT_115562</name>
</gene>
<dbReference type="HOGENOM" id="CLU_129081_0_0_1"/>
<dbReference type="OrthoDB" id="2634326at2759"/>
<evidence type="ECO:0000313" key="2">
    <source>
        <dbReference type="Proteomes" id="UP000053593"/>
    </source>
</evidence>